<keyword evidence="10" id="KW-1185">Reference proteome</keyword>
<comment type="similarity">
    <text evidence="7">Belongs to the PINc/VapC protein family.</text>
</comment>
<keyword evidence="4" id="KW-0479">Metal-binding</keyword>
<dbReference type="InterPro" id="IPR029060">
    <property type="entry name" value="PIN-like_dom_sf"/>
</dbReference>
<evidence type="ECO:0000259" key="8">
    <source>
        <dbReference type="Pfam" id="PF01850"/>
    </source>
</evidence>
<proteinExistence type="inferred from homology"/>
<dbReference type="Gene3D" id="3.40.50.1010">
    <property type="entry name" value="5'-nuclease"/>
    <property type="match status" value="1"/>
</dbReference>
<dbReference type="Pfam" id="PF01850">
    <property type="entry name" value="PIN"/>
    <property type="match status" value="1"/>
</dbReference>
<evidence type="ECO:0000256" key="4">
    <source>
        <dbReference type="ARBA" id="ARBA00022723"/>
    </source>
</evidence>
<protein>
    <submittedName>
        <fullName evidence="9">Type II toxin-antitoxin system VapC family toxin</fullName>
    </submittedName>
</protein>
<evidence type="ECO:0000313" key="10">
    <source>
        <dbReference type="Proteomes" id="UP000583266"/>
    </source>
</evidence>
<evidence type="ECO:0000256" key="3">
    <source>
        <dbReference type="ARBA" id="ARBA00022722"/>
    </source>
</evidence>
<name>A0A848GPI5_9BACT</name>
<dbReference type="PANTHER" id="PTHR33653">
    <property type="entry name" value="RIBONUCLEASE VAPC2"/>
    <property type="match status" value="1"/>
</dbReference>
<keyword evidence="3" id="KW-0540">Nuclease</keyword>
<dbReference type="AlphaFoldDB" id="A0A848GPI5"/>
<comment type="caution">
    <text evidence="9">The sequence shown here is derived from an EMBL/GenBank/DDBJ whole genome shotgun (WGS) entry which is preliminary data.</text>
</comment>
<keyword evidence="5" id="KW-0378">Hydrolase</keyword>
<evidence type="ECO:0000313" key="9">
    <source>
        <dbReference type="EMBL" id="NML38932.1"/>
    </source>
</evidence>
<sequence length="151" mass="17145">MKRYLLDTGILVHYARQSDLYKEIEAQEKLTAADCIPMISVVTYGEILSFAQQKNWVTKRKQEIQKLINRIIIIDINSSDSNLLDAYSTIDAYSKGKLPGHPLGKSSITMGKNDIWIAATALVAKAKLLTVDNDFDHLNEKYIKVIKFQQK</sequence>
<evidence type="ECO:0000256" key="7">
    <source>
        <dbReference type="ARBA" id="ARBA00038093"/>
    </source>
</evidence>
<dbReference type="GO" id="GO:0016787">
    <property type="term" value="F:hydrolase activity"/>
    <property type="evidence" value="ECO:0007669"/>
    <property type="project" value="UniProtKB-KW"/>
</dbReference>
<dbReference type="EMBL" id="JABBGC010000002">
    <property type="protein sequence ID" value="NML38932.1"/>
    <property type="molecule type" value="Genomic_DNA"/>
</dbReference>
<evidence type="ECO:0000256" key="2">
    <source>
        <dbReference type="ARBA" id="ARBA00022649"/>
    </source>
</evidence>
<dbReference type="InterPro" id="IPR050556">
    <property type="entry name" value="Type_II_TA_system_RNase"/>
</dbReference>
<dbReference type="InterPro" id="IPR002716">
    <property type="entry name" value="PIN_dom"/>
</dbReference>
<evidence type="ECO:0000256" key="5">
    <source>
        <dbReference type="ARBA" id="ARBA00022801"/>
    </source>
</evidence>
<dbReference type="GO" id="GO:0004518">
    <property type="term" value="F:nuclease activity"/>
    <property type="evidence" value="ECO:0007669"/>
    <property type="project" value="UniProtKB-KW"/>
</dbReference>
<evidence type="ECO:0000256" key="1">
    <source>
        <dbReference type="ARBA" id="ARBA00001946"/>
    </source>
</evidence>
<keyword evidence="2" id="KW-1277">Toxin-antitoxin system</keyword>
<dbReference type="PANTHER" id="PTHR33653:SF1">
    <property type="entry name" value="RIBONUCLEASE VAPC2"/>
    <property type="match status" value="1"/>
</dbReference>
<dbReference type="SUPFAM" id="SSF88723">
    <property type="entry name" value="PIN domain-like"/>
    <property type="match status" value="1"/>
</dbReference>
<dbReference type="GO" id="GO:0046872">
    <property type="term" value="F:metal ion binding"/>
    <property type="evidence" value="ECO:0007669"/>
    <property type="project" value="UniProtKB-KW"/>
</dbReference>
<dbReference type="RefSeq" id="WP_169226062.1">
    <property type="nucleotide sequence ID" value="NZ_JABBGC010000002.1"/>
</dbReference>
<feature type="domain" description="PIN" evidence="8">
    <location>
        <begin position="4"/>
        <end position="139"/>
    </location>
</feature>
<dbReference type="Proteomes" id="UP000583266">
    <property type="component" value="Unassembled WGS sequence"/>
</dbReference>
<accession>A0A848GPI5</accession>
<reference evidence="9 10" key="1">
    <citation type="submission" date="2020-04" db="EMBL/GenBank/DDBJ databases">
        <title>Chitinophaga sp. G-6-1-13 sp. nov., isolated from soil.</title>
        <authorList>
            <person name="Dahal R.H."/>
            <person name="Chaudhary D.K."/>
        </authorList>
    </citation>
    <scope>NUCLEOTIDE SEQUENCE [LARGE SCALE GENOMIC DNA]</scope>
    <source>
        <strain evidence="9 10">G-6-1-13</strain>
    </source>
</reference>
<organism evidence="9 10">
    <name type="scientific">Chitinophaga fulva</name>
    <dbReference type="NCBI Taxonomy" id="2728842"/>
    <lineage>
        <taxon>Bacteria</taxon>
        <taxon>Pseudomonadati</taxon>
        <taxon>Bacteroidota</taxon>
        <taxon>Chitinophagia</taxon>
        <taxon>Chitinophagales</taxon>
        <taxon>Chitinophagaceae</taxon>
        <taxon>Chitinophaga</taxon>
    </lineage>
</organism>
<gene>
    <name evidence="9" type="ORF">HHL17_17130</name>
</gene>
<evidence type="ECO:0000256" key="6">
    <source>
        <dbReference type="ARBA" id="ARBA00022842"/>
    </source>
</evidence>
<keyword evidence="6" id="KW-0460">Magnesium</keyword>
<comment type="cofactor">
    <cofactor evidence="1">
        <name>Mg(2+)</name>
        <dbReference type="ChEBI" id="CHEBI:18420"/>
    </cofactor>
</comment>